<gene>
    <name evidence="2" type="ORF">SPIL2461_LOCUS13369</name>
</gene>
<sequence>MLDARQEEARAANAEASMKTVSPLQVDKSLREEFPSLFEDEGEDDAAAPAEEEDEGLDTLDSDLEAALEEELLKDPAGLADDDEHMYAMKVLEAARNK</sequence>
<evidence type="ECO:0000313" key="3">
    <source>
        <dbReference type="Proteomes" id="UP000649617"/>
    </source>
</evidence>
<name>A0A812T9A3_SYMPI</name>
<feature type="region of interest" description="Disordered" evidence="1">
    <location>
        <begin position="1"/>
        <end position="62"/>
    </location>
</feature>
<keyword evidence="3" id="KW-1185">Reference proteome</keyword>
<proteinExistence type="predicted"/>
<evidence type="ECO:0000256" key="1">
    <source>
        <dbReference type="SAM" id="MobiDB-lite"/>
    </source>
</evidence>
<protein>
    <submittedName>
        <fullName evidence="2">Uncharacterized protein</fullName>
    </submittedName>
</protein>
<dbReference type="EMBL" id="CAJNIZ010029056">
    <property type="protein sequence ID" value="CAE7513168.1"/>
    <property type="molecule type" value="Genomic_DNA"/>
</dbReference>
<dbReference type="AlphaFoldDB" id="A0A812T9A3"/>
<evidence type="ECO:0000313" key="2">
    <source>
        <dbReference type="EMBL" id="CAE7513168.1"/>
    </source>
</evidence>
<accession>A0A812T9A3</accession>
<feature type="non-terminal residue" evidence="2">
    <location>
        <position position="98"/>
    </location>
</feature>
<comment type="caution">
    <text evidence="2">The sequence shown here is derived from an EMBL/GenBank/DDBJ whole genome shotgun (WGS) entry which is preliminary data.</text>
</comment>
<organism evidence="2 3">
    <name type="scientific">Symbiodinium pilosum</name>
    <name type="common">Dinoflagellate</name>
    <dbReference type="NCBI Taxonomy" id="2952"/>
    <lineage>
        <taxon>Eukaryota</taxon>
        <taxon>Sar</taxon>
        <taxon>Alveolata</taxon>
        <taxon>Dinophyceae</taxon>
        <taxon>Suessiales</taxon>
        <taxon>Symbiodiniaceae</taxon>
        <taxon>Symbiodinium</taxon>
    </lineage>
</organism>
<dbReference type="Proteomes" id="UP000649617">
    <property type="component" value="Unassembled WGS sequence"/>
</dbReference>
<feature type="compositionally biased region" description="Basic and acidic residues" evidence="1">
    <location>
        <begin position="1"/>
        <end position="10"/>
    </location>
</feature>
<feature type="compositionally biased region" description="Acidic residues" evidence="1">
    <location>
        <begin position="38"/>
        <end position="62"/>
    </location>
</feature>
<reference evidence="2" key="1">
    <citation type="submission" date="2021-02" db="EMBL/GenBank/DDBJ databases">
        <authorList>
            <person name="Dougan E. K."/>
            <person name="Rhodes N."/>
            <person name="Thang M."/>
            <person name="Chan C."/>
        </authorList>
    </citation>
    <scope>NUCLEOTIDE SEQUENCE</scope>
</reference>